<evidence type="ECO:0000256" key="5">
    <source>
        <dbReference type="SAM" id="MobiDB-lite"/>
    </source>
</evidence>
<dbReference type="InterPro" id="IPR019931">
    <property type="entry name" value="LPXTG_anchor"/>
</dbReference>
<gene>
    <name evidence="9" type="ORF">KIN34_03245</name>
</gene>
<evidence type="ECO:0000256" key="6">
    <source>
        <dbReference type="SAM" id="Phobius"/>
    </source>
</evidence>
<dbReference type="PANTHER" id="PTHR34720:SF9">
    <property type="entry name" value="BLR4714 PROTEIN"/>
    <property type="match status" value="1"/>
</dbReference>
<proteinExistence type="predicted"/>
<dbReference type="NCBIfam" id="NF012211">
    <property type="entry name" value="tand_rpt_95"/>
    <property type="match status" value="8"/>
</dbReference>
<organism evidence="9 10">
    <name type="scientific">Cellulomonas fulva</name>
    <dbReference type="NCBI Taxonomy" id="2835530"/>
    <lineage>
        <taxon>Bacteria</taxon>
        <taxon>Bacillati</taxon>
        <taxon>Actinomycetota</taxon>
        <taxon>Actinomycetes</taxon>
        <taxon>Micrococcales</taxon>
        <taxon>Cellulomonadaceae</taxon>
        <taxon>Cellulomonas</taxon>
    </lineage>
</organism>
<evidence type="ECO:0000259" key="8">
    <source>
        <dbReference type="PROSITE" id="PS50847"/>
    </source>
</evidence>
<dbReference type="Proteomes" id="UP000722125">
    <property type="component" value="Unassembled WGS sequence"/>
</dbReference>
<dbReference type="SUPFAM" id="SSF49401">
    <property type="entry name" value="Bacterial adhesins"/>
    <property type="match status" value="1"/>
</dbReference>
<keyword evidence="6" id="KW-0812">Transmembrane</keyword>
<dbReference type="PROSITE" id="PS50847">
    <property type="entry name" value="GRAM_POS_ANCHORING"/>
    <property type="match status" value="1"/>
</dbReference>
<dbReference type="InterPro" id="IPR041690">
    <property type="entry name" value="Cadherin_5"/>
</dbReference>
<keyword evidence="6" id="KW-0472">Membrane</keyword>
<protein>
    <submittedName>
        <fullName evidence="9">Tandem-95 repeat protein</fullName>
    </submittedName>
</protein>
<keyword evidence="10" id="KW-1185">Reference proteome</keyword>
<keyword evidence="1" id="KW-0134">Cell wall</keyword>
<feature type="signal peptide" evidence="7">
    <location>
        <begin position="1"/>
        <end position="37"/>
    </location>
</feature>
<evidence type="ECO:0000256" key="1">
    <source>
        <dbReference type="ARBA" id="ARBA00022512"/>
    </source>
</evidence>
<feature type="domain" description="Gram-positive cocci surface proteins LPxTG" evidence="8">
    <location>
        <begin position="1442"/>
        <end position="1474"/>
    </location>
</feature>
<evidence type="ECO:0000256" key="3">
    <source>
        <dbReference type="ARBA" id="ARBA00022729"/>
    </source>
</evidence>
<keyword evidence="2" id="KW-0964">Secreted</keyword>
<dbReference type="RefSeq" id="WP_214346598.1">
    <property type="nucleotide sequence ID" value="NZ_JAHBOH010000001.1"/>
</dbReference>
<sequence length="1474" mass="147558">MPSTRSWRARLSALTGVLAVLAVLAATLLGGSLPASAANIAPFTPVFSTNAHGTVLMAANTLMTCSTTSGTGSGTCATARASNDVSLTSTVRNNNFTGAFVDVLADGATTFNSSSARLTVPDDSSVLFAALVWGGRTSTSNATSSNAAKRQTAYLKVDSDAGEDVAGRAITSTWFAETSATQGYQAYLDVTDVVTAAGSGSYTVGNVQSTTGTDNTFAGWSLVVAVSDATLPMRNLSVFRGFSEIQNAVGSREVAFDVSGFLTPPSGAVRTTLGAVTYEGDRGSTGDRFTLNSTDLSDGLNPTTDVFNSTISDRGTRVSAGQNPDYANQLGFDADLFAADGILPNGATSATLKATTSSEQYWIGLVTFATDLYEPNVHGNKSVTLVDRDASATTTVGDELTYSVIVENTGLDVASGTVLYDAIPTGTTYVPGSLSITRDPVMDGDEASGTYVPDTTWATGGAIRAALGDVPVSTGTTPRYVVEFTVTIDSAVRAGQELLNIAQVTSRGATTRTVTGAVTNTTLNVVPVGGATGVPTVRDHTAVLVPTPTVASATVDLLAGASETGLTVVGSTMPARGTLVDGGDGTVSYTPEPDFAGRDAFTYTVRDADGNAATGTVVIEVVNTAPTAVDDPVDLDVDVPAATATPVAVLGNDTDANGDALRVRSITVGTTTVTSGPLTTAAGGTVTLTDGAVTYTKPAGGLAVGATDTFDYVVEDTRGGSDAGTVTVTGRQINSAPTAGDDEADALVGGAAVTIPVLADDVDPDAGDALTVTVESGPARGSVTVVGNQLRYTPPATGAGGEVTFTYRVTDGAGAFDVATVTVTLDAAPVAADDTATTPSATAVVVDVLDDDTDPDGDDLRVTSVGTPSHGAASVVTVDGRTQVRYTPATGFVGDATVTYTVSDDRGGSDTATLTVTVANAAPVANADTRGTTVGATLTGVDVLANDTDANLTAGFGAQELSVTGATATHGTVTVASDGTLTVVPDAGYVGDVVVTYTISDGAGGTATGTLTVTVTNTDPVAVPDTATTGTSQAVTVDVLDNDTDGDEETLTIVAGSLTAPRDQDDVVRGEVAVVDGRVVYTPPTGWTGTVTFDYAATDGHTQDAATVTVTVTNAAPTADGTAAGTATGTAVTVDVLTSASDENSAYQTLTVVGATADHGAQVVVNPDGTLTVTPAPGFAGDVTVSYTVSDGTDTVTATLVVTVANAAPAPVDDEVVTAPGVTARIPLLTNDTDENGDPLTVTGVSAPRDASGAVRGTVTVDADGVATYVPAAGFTGVVTFTYTVSDGSTTSTATVTVAIGAQVTPTDGRVTTPNDTAVVVDVTGPDETVVGVEEPEHGTVEVVDGTLVYTPDPGFVGEVVLEYEVEDGDGNRETRTVTIVVTDPSDTTPTPTPTPTPDPTTDPTPTPDPTTDPTPDPTGDPTQEPTAEASPTPETGDGDDLAVTGSEAGALAGLAVLLVVAGAALALAVRRRA</sequence>
<evidence type="ECO:0000313" key="10">
    <source>
        <dbReference type="Proteomes" id="UP000722125"/>
    </source>
</evidence>
<dbReference type="Pfam" id="PF17892">
    <property type="entry name" value="Cadherin_5"/>
    <property type="match status" value="1"/>
</dbReference>
<dbReference type="Gene3D" id="2.60.40.3440">
    <property type="match status" value="4"/>
</dbReference>
<dbReference type="Pfam" id="PF17963">
    <property type="entry name" value="Big_9"/>
    <property type="match status" value="8"/>
</dbReference>
<comment type="caution">
    <text evidence="9">The sequence shown here is derived from an EMBL/GenBank/DDBJ whole genome shotgun (WGS) entry which is preliminary data.</text>
</comment>
<dbReference type="NCBIfam" id="TIGR01451">
    <property type="entry name" value="B_ant_repeat"/>
    <property type="match status" value="1"/>
</dbReference>
<dbReference type="InterPro" id="IPR008966">
    <property type="entry name" value="Adhesion_dom_sf"/>
</dbReference>
<keyword evidence="4" id="KW-0572">Peptidoglycan-anchor</keyword>
<accession>A0ABS5TVX8</accession>
<feature type="chain" id="PRO_5045757361" evidence="7">
    <location>
        <begin position="38"/>
        <end position="1474"/>
    </location>
</feature>
<evidence type="ECO:0000256" key="4">
    <source>
        <dbReference type="ARBA" id="ARBA00023088"/>
    </source>
</evidence>
<dbReference type="Gene3D" id="2.60.40.2810">
    <property type="match status" value="3"/>
</dbReference>
<keyword evidence="6" id="KW-1133">Transmembrane helix</keyword>
<dbReference type="PROSITE" id="PS00913">
    <property type="entry name" value="ADH_IRON_1"/>
    <property type="match status" value="1"/>
</dbReference>
<evidence type="ECO:0000256" key="7">
    <source>
        <dbReference type="SAM" id="SignalP"/>
    </source>
</evidence>
<name>A0ABS5TVX8_9CELL</name>
<dbReference type="InterPro" id="IPR018211">
    <property type="entry name" value="ADH_Fe_CS"/>
</dbReference>
<feature type="compositionally biased region" description="Pro residues" evidence="5">
    <location>
        <begin position="1391"/>
        <end position="1419"/>
    </location>
</feature>
<keyword evidence="3 7" id="KW-0732">Signal</keyword>
<evidence type="ECO:0000313" key="9">
    <source>
        <dbReference type="EMBL" id="MBT0993303.1"/>
    </source>
</evidence>
<dbReference type="EMBL" id="JAHBOH010000001">
    <property type="protein sequence ID" value="MBT0993303.1"/>
    <property type="molecule type" value="Genomic_DNA"/>
</dbReference>
<dbReference type="PANTHER" id="PTHR34720">
    <property type="entry name" value="MICROCYSTIN DEPENDENT PROTEIN"/>
    <property type="match status" value="1"/>
</dbReference>
<dbReference type="InterPro" id="IPR047589">
    <property type="entry name" value="DUF11_rpt"/>
</dbReference>
<evidence type="ECO:0000256" key="2">
    <source>
        <dbReference type="ARBA" id="ARBA00022525"/>
    </source>
</evidence>
<feature type="transmembrane region" description="Helical" evidence="6">
    <location>
        <begin position="1449"/>
        <end position="1470"/>
    </location>
</feature>
<reference evidence="9 10" key="1">
    <citation type="submission" date="2021-05" db="EMBL/GenBank/DDBJ databases">
        <title>Description of Cellulomonas sp. DKR-3 sp. nov.</title>
        <authorList>
            <person name="Dahal R.H."/>
            <person name="Chaudhary D.K."/>
        </authorList>
    </citation>
    <scope>NUCLEOTIDE SEQUENCE [LARGE SCALE GENOMIC DNA]</scope>
    <source>
        <strain evidence="9 10">DKR-3</strain>
    </source>
</reference>
<feature type="region of interest" description="Disordered" evidence="5">
    <location>
        <begin position="1382"/>
        <end position="1445"/>
    </location>
</feature>